<accession>A0A1M3TB61</accession>
<evidence type="ECO:0000256" key="1">
    <source>
        <dbReference type="SAM" id="MobiDB-lite"/>
    </source>
</evidence>
<reference evidence="3" key="1">
    <citation type="journal article" date="2017" name="Genome Biol.">
        <title>Comparative genomics reveals high biological diversity and specific adaptations in the industrially and medically important fungal genus Aspergillus.</title>
        <authorList>
            <person name="de Vries R.P."/>
            <person name="Riley R."/>
            <person name="Wiebenga A."/>
            <person name="Aguilar-Osorio G."/>
            <person name="Amillis S."/>
            <person name="Uchima C.A."/>
            <person name="Anderluh G."/>
            <person name="Asadollahi M."/>
            <person name="Askin M."/>
            <person name="Barry K."/>
            <person name="Battaglia E."/>
            <person name="Bayram O."/>
            <person name="Benocci T."/>
            <person name="Braus-Stromeyer S.A."/>
            <person name="Caldana C."/>
            <person name="Canovas D."/>
            <person name="Cerqueira G.C."/>
            <person name="Chen F."/>
            <person name="Chen W."/>
            <person name="Choi C."/>
            <person name="Clum A."/>
            <person name="Dos Santos R.A."/>
            <person name="Damasio A.R."/>
            <person name="Diallinas G."/>
            <person name="Emri T."/>
            <person name="Fekete E."/>
            <person name="Flipphi M."/>
            <person name="Freyberg S."/>
            <person name="Gallo A."/>
            <person name="Gournas C."/>
            <person name="Habgood R."/>
            <person name="Hainaut M."/>
            <person name="Harispe M.L."/>
            <person name="Henrissat B."/>
            <person name="Hilden K.S."/>
            <person name="Hope R."/>
            <person name="Hossain A."/>
            <person name="Karabika E."/>
            <person name="Karaffa L."/>
            <person name="Karanyi Z."/>
            <person name="Krasevec N."/>
            <person name="Kuo A."/>
            <person name="Kusch H."/>
            <person name="LaButti K."/>
            <person name="Lagendijk E.L."/>
            <person name="Lapidus A."/>
            <person name="Levasseur A."/>
            <person name="Lindquist E."/>
            <person name="Lipzen A."/>
            <person name="Logrieco A.F."/>
            <person name="MacCabe A."/>
            <person name="Maekelae M.R."/>
            <person name="Malavazi I."/>
            <person name="Melin P."/>
            <person name="Meyer V."/>
            <person name="Mielnichuk N."/>
            <person name="Miskei M."/>
            <person name="Molnar A.P."/>
            <person name="Mule G."/>
            <person name="Ngan C.Y."/>
            <person name="Orejas M."/>
            <person name="Orosz E."/>
            <person name="Ouedraogo J.P."/>
            <person name="Overkamp K.M."/>
            <person name="Park H.-S."/>
            <person name="Perrone G."/>
            <person name="Piumi F."/>
            <person name="Punt P.J."/>
            <person name="Ram A.F."/>
            <person name="Ramon A."/>
            <person name="Rauscher S."/>
            <person name="Record E."/>
            <person name="Riano-Pachon D.M."/>
            <person name="Robert V."/>
            <person name="Roehrig J."/>
            <person name="Ruller R."/>
            <person name="Salamov A."/>
            <person name="Salih N.S."/>
            <person name="Samson R.A."/>
            <person name="Sandor E."/>
            <person name="Sanguinetti M."/>
            <person name="Schuetze T."/>
            <person name="Sepcic K."/>
            <person name="Shelest E."/>
            <person name="Sherlock G."/>
            <person name="Sophianopoulou V."/>
            <person name="Squina F.M."/>
            <person name="Sun H."/>
            <person name="Susca A."/>
            <person name="Todd R.B."/>
            <person name="Tsang A."/>
            <person name="Unkles S.E."/>
            <person name="van de Wiele N."/>
            <person name="van Rossen-Uffink D."/>
            <person name="Oliveira J.V."/>
            <person name="Vesth T.C."/>
            <person name="Visser J."/>
            <person name="Yu J.-H."/>
            <person name="Zhou M."/>
            <person name="Andersen M.R."/>
            <person name="Archer D.B."/>
            <person name="Baker S.E."/>
            <person name="Benoit I."/>
            <person name="Brakhage A.A."/>
            <person name="Braus G.H."/>
            <person name="Fischer R."/>
            <person name="Frisvad J.C."/>
            <person name="Goldman G.H."/>
            <person name="Houbraken J."/>
            <person name="Oakley B."/>
            <person name="Pocsi I."/>
            <person name="Scazzocchio C."/>
            <person name="Seiboth B."/>
            <person name="vanKuyk P.A."/>
            <person name="Wortman J."/>
            <person name="Dyer P.S."/>
            <person name="Grigoriev I.V."/>
        </authorList>
    </citation>
    <scope>NUCLEOTIDE SEQUENCE [LARGE SCALE GENOMIC DNA]</scope>
    <source>
        <strain evidence="3">CBS 106.47</strain>
    </source>
</reference>
<evidence type="ECO:0000313" key="3">
    <source>
        <dbReference type="Proteomes" id="UP000184063"/>
    </source>
</evidence>
<evidence type="ECO:0000313" key="2">
    <source>
        <dbReference type="EMBL" id="OJZ83975.1"/>
    </source>
</evidence>
<dbReference type="EMBL" id="KV878245">
    <property type="protein sequence ID" value="OJZ83975.1"/>
    <property type="molecule type" value="Genomic_DNA"/>
</dbReference>
<dbReference type="AlphaFoldDB" id="A0A1M3TB61"/>
<protein>
    <submittedName>
        <fullName evidence="2">Uncharacterized protein</fullName>
    </submittedName>
</protein>
<dbReference type="Proteomes" id="UP000184063">
    <property type="component" value="Unassembled WGS sequence"/>
</dbReference>
<organism evidence="2 3">
    <name type="scientific">Aspergillus luchuensis (strain CBS 106.47)</name>
    <dbReference type="NCBI Taxonomy" id="1137211"/>
    <lineage>
        <taxon>Eukaryota</taxon>
        <taxon>Fungi</taxon>
        <taxon>Dikarya</taxon>
        <taxon>Ascomycota</taxon>
        <taxon>Pezizomycotina</taxon>
        <taxon>Eurotiomycetes</taxon>
        <taxon>Eurotiomycetidae</taxon>
        <taxon>Eurotiales</taxon>
        <taxon>Aspergillaceae</taxon>
        <taxon>Aspergillus</taxon>
        <taxon>Aspergillus subgen. Circumdati</taxon>
    </lineage>
</organism>
<feature type="compositionally biased region" description="Basic and acidic residues" evidence="1">
    <location>
        <begin position="112"/>
        <end position="139"/>
    </location>
</feature>
<feature type="region of interest" description="Disordered" evidence="1">
    <location>
        <begin position="68"/>
        <end position="139"/>
    </location>
</feature>
<feature type="region of interest" description="Disordered" evidence="1">
    <location>
        <begin position="1"/>
        <end position="34"/>
    </location>
</feature>
<sequence>MGVKRKKTSNRNKHGTAVEHGGPTQQGNKAFGHQCSDRAGCCSGTGPVSAEPFVSMTMELPGALRVGKMGGRTVRNDENVSAGRAGLDVEKMRRGKRKERAEENSDSNSNSLEKEREEVCVVNEKGNKQPERNRSEKLEWEIEGTRLPKALLGDLPVGARRRSGKVHPLPVAWYF</sequence>
<dbReference type="VEuPathDB" id="FungiDB:ASPFODRAFT_63067"/>
<gene>
    <name evidence="2" type="ORF">ASPFODRAFT_63067</name>
</gene>
<name>A0A1M3TB61_ASPLC</name>
<proteinExistence type="predicted"/>
<feature type="compositionally biased region" description="Basic residues" evidence="1">
    <location>
        <begin position="1"/>
        <end position="14"/>
    </location>
</feature>